<evidence type="ECO:0008006" key="4">
    <source>
        <dbReference type="Google" id="ProtNLM"/>
    </source>
</evidence>
<feature type="transmembrane region" description="Helical" evidence="1">
    <location>
        <begin position="182"/>
        <end position="203"/>
    </location>
</feature>
<accession>A0A0B7HAC6</accession>
<dbReference type="AlphaFoldDB" id="A0A0B7HAC6"/>
<feature type="transmembrane region" description="Helical" evidence="1">
    <location>
        <begin position="215"/>
        <end position="239"/>
    </location>
</feature>
<feature type="transmembrane region" description="Helical" evidence="1">
    <location>
        <begin position="67"/>
        <end position="86"/>
    </location>
</feature>
<dbReference type="OrthoDB" id="1495915at2"/>
<keyword evidence="1" id="KW-0812">Transmembrane</keyword>
<organism evidence="2 3">
    <name type="scientific">Capnocytophaga cynodegmi</name>
    <dbReference type="NCBI Taxonomy" id="28189"/>
    <lineage>
        <taxon>Bacteria</taxon>
        <taxon>Pseudomonadati</taxon>
        <taxon>Bacteroidota</taxon>
        <taxon>Flavobacteriia</taxon>
        <taxon>Flavobacteriales</taxon>
        <taxon>Flavobacteriaceae</taxon>
        <taxon>Capnocytophaga</taxon>
    </lineage>
</organism>
<feature type="transmembrane region" description="Helical" evidence="1">
    <location>
        <begin position="41"/>
        <end position="58"/>
    </location>
</feature>
<evidence type="ECO:0000313" key="3">
    <source>
        <dbReference type="Proteomes" id="UP000038083"/>
    </source>
</evidence>
<feature type="transmembrane region" description="Helical" evidence="1">
    <location>
        <begin position="323"/>
        <end position="343"/>
    </location>
</feature>
<proteinExistence type="predicted"/>
<dbReference type="PROSITE" id="PS51257">
    <property type="entry name" value="PROKAR_LIPOPROTEIN"/>
    <property type="match status" value="1"/>
</dbReference>
<reference evidence="2 3" key="1">
    <citation type="submission" date="2015-01" db="EMBL/GenBank/DDBJ databases">
        <authorList>
            <person name="MANFREDI Pablo"/>
        </authorList>
    </citation>
    <scope>NUCLEOTIDE SEQUENCE [LARGE SCALE GENOMIC DNA]</scope>
    <source>
        <strain evidence="2 3">Ccy74</strain>
    </source>
</reference>
<protein>
    <recommendedName>
        <fullName evidence="4">O-antigen polymerase</fullName>
    </recommendedName>
</protein>
<dbReference type="EMBL" id="CDOG01000006">
    <property type="protein sequence ID" value="CEN35885.1"/>
    <property type="molecule type" value="Genomic_DNA"/>
</dbReference>
<keyword evidence="1" id="KW-1133">Transmembrane helix</keyword>
<evidence type="ECO:0000313" key="2">
    <source>
        <dbReference type="EMBL" id="CEN35885.1"/>
    </source>
</evidence>
<feature type="transmembrane region" description="Helical" evidence="1">
    <location>
        <begin position="245"/>
        <end position="264"/>
    </location>
</feature>
<dbReference type="RefSeq" id="WP_155848721.1">
    <property type="nucleotide sequence ID" value="NZ_CDOF01000022.1"/>
</dbReference>
<feature type="transmembrane region" description="Helical" evidence="1">
    <location>
        <begin position="92"/>
        <end position="112"/>
    </location>
</feature>
<dbReference type="Proteomes" id="UP000038083">
    <property type="component" value="Unassembled WGS sequence"/>
</dbReference>
<feature type="transmembrane region" description="Helical" evidence="1">
    <location>
        <begin position="355"/>
        <end position="382"/>
    </location>
</feature>
<name>A0A0B7HAC6_9FLAO</name>
<keyword evidence="1" id="KW-0472">Membrane</keyword>
<feature type="transmembrane region" description="Helical" evidence="1">
    <location>
        <begin position="124"/>
        <end position="144"/>
    </location>
</feature>
<sequence>MKSKPLSSHLDFSEKVLSITIAGLALLSCSPIVLFDLNESLILLFCAFFFILLIRQFIKEKFCLENSVIITFFFSITTFLYVAFPFREYDRFSPSTIWLLLFSTILLLRRIILIKAFNIFSTAIYWVCITSFIILLLNAANISLPNQIIPRGDVGGYFTSYFISIKLSGQEYSMFGINLYRLSGIFAEPGHFGLVLTMILYTYKGIMKSIKGKVILLTSLLTLSFGTFVLLFGLLLKYIILEKKIRLFFLIGLAILLFFSLTPVEIIERFFLDKAEGSLEERTSNYFLNFYNSFLQSGNILIGEGRDILEINNIRNSDYRGFVIRYGFLGILLFCCIMLSMYWKKDITIKFLGFFYFLIVLMHRSWFVDYFAFLFFLLVLTYNLHHNDSQGKSA</sequence>
<gene>
    <name evidence="2" type="ORF">CCYN74_140039</name>
</gene>
<evidence type="ECO:0000256" key="1">
    <source>
        <dbReference type="SAM" id="Phobius"/>
    </source>
</evidence>